<dbReference type="InterPro" id="IPR011049">
    <property type="entry name" value="Serralysin-like_metalloprot_C"/>
</dbReference>
<comment type="caution">
    <text evidence="9">The sequence shown here is derived from an EMBL/GenBank/DDBJ whole genome shotgun (WGS) entry which is preliminary data.</text>
</comment>
<dbReference type="Gene3D" id="2.150.10.10">
    <property type="entry name" value="Serralysin-like metalloprotease, C-terminal"/>
    <property type="match status" value="1"/>
</dbReference>
<dbReference type="InterPro" id="IPR011050">
    <property type="entry name" value="Pectin_lyase_fold/virulence"/>
</dbReference>
<evidence type="ECO:0000313" key="10">
    <source>
        <dbReference type="Proteomes" id="UP001165986"/>
    </source>
</evidence>
<evidence type="ECO:0000313" key="9">
    <source>
        <dbReference type="EMBL" id="MBD6616582.1"/>
    </source>
</evidence>
<dbReference type="PROSITE" id="PS00330">
    <property type="entry name" value="HEMOLYSIN_CALCIUM"/>
    <property type="match status" value="1"/>
</dbReference>
<evidence type="ECO:0000259" key="8">
    <source>
        <dbReference type="Pfam" id="PF13229"/>
    </source>
</evidence>
<dbReference type="InterPro" id="IPR012334">
    <property type="entry name" value="Pectin_lyas_fold"/>
</dbReference>
<evidence type="ECO:0000256" key="7">
    <source>
        <dbReference type="ARBA" id="ARBA00023237"/>
    </source>
</evidence>
<dbReference type="Proteomes" id="UP001165986">
    <property type="component" value="Unassembled WGS sequence"/>
</dbReference>
<evidence type="ECO:0000256" key="5">
    <source>
        <dbReference type="ARBA" id="ARBA00022729"/>
    </source>
</evidence>
<evidence type="ECO:0000256" key="6">
    <source>
        <dbReference type="ARBA" id="ARBA00023136"/>
    </source>
</evidence>
<gene>
    <name evidence="9" type="ORF">FNW02_12245</name>
</gene>
<dbReference type="Gene3D" id="2.160.20.10">
    <property type="entry name" value="Single-stranded right-handed beta-helix, Pectin lyase-like"/>
    <property type="match status" value="1"/>
</dbReference>
<dbReference type="SUPFAM" id="SSF51126">
    <property type="entry name" value="Pectin lyase-like"/>
    <property type="match status" value="2"/>
</dbReference>
<dbReference type="SMART" id="SM00710">
    <property type="entry name" value="PbH1"/>
    <property type="match status" value="8"/>
</dbReference>
<dbReference type="GO" id="GO:0005576">
    <property type="term" value="C:extracellular region"/>
    <property type="evidence" value="ECO:0007669"/>
    <property type="project" value="UniProtKB-SubCell"/>
</dbReference>
<dbReference type="NCBIfam" id="NF041518">
    <property type="entry name" value="choice_anch_Q"/>
    <property type="match status" value="1"/>
</dbReference>
<dbReference type="Pfam" id="PF13229">
    <property type="entry name" value="Beta_helix"/>
    <property type="match status" value="1"/>
</dbReference>
<protein>
    <recommendedName>
        <fullName evidence="8">Right handed beta helix domain-containing protein</fullName>
    </recommendedName>
</protein>
<proteinExistence type="predicted"/>
<dbReference type="RefSeq" id="WP_191757825.1">
    <property type="nucleotide sequence ID" value="NZ_VJXY01000011.1"/>
</dbReference>
<organism evidence="9 10">
    <name type="scientific">Komarekiella delphini-convector SJRDD-AB1</name>
    <dbReference type="NCBI Taxonomy" id="2593771"/>
    <lineage>
        <taxon>Bacteria</taxon>
        <taxon>Bacillati</taxon>
        <taxon>Cyanobacteriota</taxon>
        <taxon>Cyanophyceae</taxon>
        <taxon>Nostocales</taxon>
        <taxon>Nostocaceae</taxon>
        <taxon>Komarekiella</taxon>
        <taxon>Komarekiella delphini-convector</taxon>
    </lineage>
</organism>
<dbReference type="NCBIfam" id="TIGR01376">
    <property type="entry name" value="POMP_repeat"/>
    <property type="match status" value="1"/>
</dbReference>
<dbReference type="InterPro" id="IPR059226">
    <property type="entry name" value="Choice_anch_Q_dom"/>
</dbReference>
<evidence type="ECO:0000256" key="4">
    <source>
        <dbReference type="ARBA" id="ARBA00022525"/>
    </source>
</evidence>
<evidence type="ECO:0000256" key="2">
    <source>
        <dbReference type="ARBA" id="ARBA00004442"/>
    </source>
</evidence>
<evidence type="ECO:0000256" key="1">
    <source>
        <dbReference type="ARBA" id="ARBA00004196"/>
    </source>
</evidence>
<keyword evidence="6" id="KW-0472">Membrane</keyword>
<dbReference type="SUPFAM" id="SSF51120">
    <property type="entry name" value="beta-Roll"/>
    <property type="match status" value="1"/>
</dbReference>
<feature type="domain" description="Right handed beta helix" evidence="8">
    <location>
        <begin position="198"/>
        <end position="353"/>
    </location>
</feature>
<dbReference type="GO" id="GO:0009279">
    <property type="term" value="C:cell outer membrane"/>
    <property type="evidence" value="ECO:0007669"/>
    <property type="project" value="UniProtKB-SubCell"/>
</dbReference>
<keyword evidence="10" id="KW-1185">Reference proteome</keyword>
<reference evidence="9" key="1">
    <citation type="submission" date="2019-07" db="EMBL/GenBank/DDBJ databases">
        <title>Toxilogical consequences of a new and cryptic species of cyanobacteria (Komarekiella delphini-convector) recovered from the epidermis of a bottlenose dolphin and 1500 ft. in the air.</title>
        <authorList>
            <person name="Brown A.O."/>
            <person name="Dvorak P."/>
            <person name="Villanueva C.D."/>
            <person name="Foss A.J."/>
            <person name="Garvey A.D."/>
            <person name="Gibson Q.A."/>
            <person name="Johansen J.R."/>
            <person name="Casamatta D.A."/>
        </authorList>
    </citation>
    <scope>NUCLEOTIDE SEQUENCE</scope>
    <source>
        <strain evidence="9">SJRDD-AB1</strain>
    </source>
</reference>
<evidence type="ECO:0000256" key="3">
    <source>
        <dbReference type="ARBA" id="ARBA00004613"/>
    </source>
</evidence>
<name>A0AA40SX18_9NOST</name>
<sequence>MAIFGVTNTNDSGTGSLRQAISSANALTGKDFINFDGVFADHIADTITLGGSSLQITDDLSIEGTGASLLTVSGNNKSRVFEISSGVTVDLVGLTIANGYNALLDSGSFDIGGGGILNAGTLTVSNSTISGNSVEYQGGGIYSSGTLTIRNSNITNNVSGGYAGGGGIFNTGNLTVNDSIINDNNGGYDRYGDGSGGIYNSGNATVTNSTISNNSARFGGGIYNSFGTLTINNSTISGNSSEFASGIFNIATATVTNSTISDNYADGTGGCISNGGTLTLINSTMSNNSAIFGGGILNNDTLTIINSTISSNAGGGIYNDETGTAIVSNSTISSNSGRGIYNAGTVTVLNSTITLNKVSNYDYPDGQSAGGGIYNSSSGSATVKNSIIAGNVKIMDDNEQTTSDSDVVGNFISNGFNLIGSLNGSTGFKPSEQLNVAITEVLDTTLRDNGGLVKTHALITGSPAINGGKTADVPADTIDLDSDSNTTEKIPFDQRGSGFARISGGRVDIGAFEAVVNIINGTPWRNILKGTAANDIITGYQGRDILTGGKGADSFVYTSIRDLGDTIADFEVNTDKIVLRQLFRSFGLGNLNSASAISGGYLRFETQGNDTIVLFDPDGSAGRNRAVNLITVSKISATDMNSANNFAV</sequence>
<dbReference type="EMBL" id="VJXY01000011">
    <property type="protein sequence ID" value="MBD6616582.1"/>
    <property type="molecule type" value="Genomic_DNA"/>
</dbReference>
<comment type="subcellular location">
    <subcellularLocation>
        <location evidence="1">Cell envelope</location>
    </subcellularLocation>
    <subcellularLocation>
        <location evidence="2">Cell outer membrane</location>
    </subcellularLocation>
    <subcellularLocation>
        <location evidence="3">Secreted</location>
    </subcellularLocation>
</comment>
<keyword evidence="7" id="KW-0998">Cell outer membrane</keyword>
<keyword evidence="4" id="KW-0964">Secreted</keyword>
<accession>A0AA40SX18</accession>
<dbReference type="InterPro" id="IPR003368">
    <property type="entry name" value="POMP_repeat"/>
</dbReference>
<dbReference type="AlphaFoldDB" id="A0AA40SX18"/>
<dbReference type="InterPro" id="IPR018511">
    <property type="entry name" value="Hemolysin-typ_Ca-bd_CS"/>
</dbReference>
<dbReference type="InterPro" id="IPR039448">
    <property type="entry name" value="Beta_helix"/>
</dbReference>
<keyword evidence="5" id="KW-0732">Signal</keyword>
<dbReference type="InterPro" id="IPR006626">
    <property type="entry name" value="PbH1"/>
</dbReference>